<comment type="caution">
    <text evidence="1">The sequence shown here is derived from an EMBL/GenBank/DDBJ whole genome shotgun (WGS) entry which is preliminary data.</text>
</comment>
<accession>A0AAW7DSL1</accession>
<organism evidence="1 2">
    <name type="scientific">Thiopseudomonas alkaliphila</name>
    <dbReference type="NCBI Taxonomy" id="1697053"/>
    <lineage>
        <taxon>Bacteria</taxon>
        <taxon>Pseudomonadati</taxon>
        <taxon>Pseudomonadota</taxon>
        <taxon>Gammaproteobacteria</taxon>
        <taxon>Pseudomonadales</taxon>
        <taxon>Pseudomonadaceae</taxon>
        <taxon>Thiopseudomonas</taxon>
    </lineage>
</organism>
<dbReference type="Proteomes" id="UP001173465">
    <property type="component" value="Unassembled WGS sequence"/>
</dbReference>
<dbReference type="EMBL" id="JACANB010000008">
    <property type="protein sequence ID" value="MDM1697125.1"/>
    <property type="molecule type" value="Genomic_DNA"/>
</dbReference>
<protein>
    <submittedName>
        <fullName evidence="1">Uncharacterized protein</fullName>
    </submittedName>
</protein>
<dbReference type="RefSeq" id="WP_286594391.1">
    <property type="nucleotide sequence ID" value="NZ_JACANB010000008.1"/>
</dbReference>
<proteinExistence type="predicted"/>
<evidence type="ECO:0000313" key="2">
    <source>
        <dbReference type="Proteomes" id="UP001173465"/>
    </source>
</evidence>
<gene>
    <name evidence="1" type="ORF">HX099_10720</name>
</gene>
<sequence length="228" mass="25381">MKELNDLIIARMNNMTESGAIQQLIDKQLEDSVKEILKDSLRSYSDFGKAIKEKLSESLAGAVEKVTFPEYNKFISDAVVECVSSHMGAEVVAGIQEQLKEILQPVPKQIGGTEFLNRLGRFFDFESNCVESDGDLYISPEWNMNDDETAIYMSVDGEFKVTFYDFKKDGSWYIGYIESGRGRHITADLGGATHAMGVIGFLYKLYCAGTTFAGIDACCNDEEVIPVQ</sequence>
<name>A0AAW7DSL1_9GAMM</name>
<reference evidence="1" key="1">
    <citation type="submission" date="2020-06" db="EMBL/GenBank/DDBJ databases">
        <authorList>
            <person name="Dong N."/>
        </authorList>
    </citation>
    <scope>NUCLEOTIDE SEQUENCE</scope>
    <source>
        <strain evidence="1">DF46-2-2</strain>
    </source>
</reference>
<dbReference type="AlphaFoldDB" id="A0AAW7DSL1"/>
<evidence type="ECO:0000313" key="1">
    <source>
        <dbReference type="EMBL" id="MDM1697125.1"/>
    </source>
</evidence>
<reference evidence="1" key="2">
    <citation type="journal article" date="2022" name="Sci. Total Environ.">
        <title>Prevalence, transmission, and molecular epidemiology of tet(X)-positive bacteria among humans, animals, and environmental niches in China: An epidemiological, and genomic-based study.</title>
        <authorList>
            <person name="Dong N."/>
            <person name="Zeng Y."/>
            <person name="Cai C."/>
            <person name="Sun C."/>
            <person name="Lu J."/>
            <person name="Liu C."/>
            <person name="Zhou H."/>
            <person name="Sun Q."/>
            <person name="Shu L."/>
            <person name="Wang H."/>
            <person name="Wang Y."/>
            <person name="Wang S."/>
            <person name="Wu C."/>
            <person name="Chan E.W."/>
            <person name="Chen G."/>
            <person name="Shen Z."/>
            <person name="Chen S."/>
            <person name="Zhang R."/>
        </authorList>
    </citation>
    <scope>NUCLEOTIDE SEQUENCE</scope>
    <source>
        <strain evidence="1">DF46-2-2</strain>
    </source>
</reference>